<dbReference type="Proteomes" id="UP001209417">
    <property type="component" value="Unassembled WGS sequence"/>
</dbReference>
<organism evidence="1 2">
    <name type="scientific">Segatella copri</name>
    <dbReference type="NCBI Taxonomy" id="165179"/>
    <lineage>
        <taxon>Bacteria</taxon>
        <taxon>Pseudomonadati</taxon>
        <taxon>Bacteroidota</taxon>
        <taxon>Bacteroidia</taxon>
        <taxon>Bacteroidales</taxon>
        <taxon>Prevotellaceae</taxon>
        <taxon>Segatella</taxon>
    </lineage>
</organism>
<proteinExistence type="predicted"/>
<evidence type="ECO:0000313" key="2">
    <source>
        <dbReference type="Proteomes" id="UP001209417"/>
    </source>
</evidence>
<sequence length="234" mass="27009">MAKFGDGTINFGKFGGSPVSVSQVEEADLIVEDPEEDAEKVVGAKRAHRRTKACTELSQRYEYRRAFSEINMLEAMEYVRLQKGTTYNFITAGDVDSLSYLKVVLNQHNLDHLLLSTWCMGAEDILQLQQWHEEGRIKKIDMYLGEIFPGSYKIEWSMVQQFYREHPEVGRAAIFKNHSKIYAGCNVEDDFYFGIQTSANINTNPRTEQGSITIDRAMYEFYKEYFDGIRSFVK</sequence>
<evidence type="ECO:0000313" key="1">
    <source>
        <dbReference type="EMBL" id="MCW4132837.1"/>
    </source>
</evidence>
<gene>
    <name evidence="1" type="ORF">ONT19_14890</name>
</gene>
<dbReference type="EMBL" id="JAPDVG010000001">
    <property type="protein sequence ID" value="MCW4132837.1"/>
    <property type="molecule type" value="Genomic_DNA"/>
</dbReference>
<accession>A0AAW5UBC3</accession>
<dbReference type="RefSeq" id="WP_264953225.1">
    <property type="nucleotide sequence ID" value="NZ_JAPDVE010000004.1"/>
</dbReference>
<name>A0AAW5UBC3_9BACT</name>
<dbReference type="AlphaFoldDB" id="A0AAW5UBC3"/>
<protein>
    <submittedName>
        <fullName evidence="1">Uncharacterized protein</fullName>
    </submittedName>
</protein>
<comment type="caution">
    <text evidence="1">The sequence shown here is derived from an EMBL/GenBank/DDBJ whole genome shotgun (WGS) entry which is preliminary data.</text>
</comment>
<reference evidence="1" key="1">
    <citation type="submission" date="2022-11" db="EMBL/GenBank/DDBJ databases">
        <title>Genomic repertoires linked with pathogenic potency of arthritogenic Prevotella copri isolated from the gut of rheumatoid arthritis patients.</title>
        <authorList>
            <person name="Nii T."/>
            <person name="Maeda Y."/>
            <person name="Motooka D."/>
            <person name="Naito M."/>
            <person name="Matsumoto Y."/>
            <person name="Ogawa T."/>
            <person name="Oguro-Igashira E."/>
            <person name="Kishikawa T."/>
            <person name="Yamashita M."/>
            <person name="Koizumi S."/>
            <person name="Kurakawa T."/>
            <person name="Okumura R."/>
            <person name="Kayama H."/>
            <person name="Murakami M."/>
            <person name="Sakaguchi T."/>
            <person name="Das B."/>
            <person name="Nakamura S."/>
            <person name="Okada Y."/>
            <person name="Kumanogoh A."/>
            <person name="Takeda K."/>
        </authorList>
    </citation>
    <scope>NUCLEOTIDE SEQUENCE</scope>
    <source>
        <strain evidence="1">H019-1</strain>
    </source>
</reference>